<proteinExistence type="predicted"/>
<keyword evidence="1" id="KW-0472">Membrane</keyword>
<evidence type="ECO:0000313" key="3">
    <source>
        <dbReference type="Proteomes" id="UP000010475"/>
    </source>
</evidence>
<sequence>MISTKPGFHAYLSTLGSVFMQLPINLLHFCGFFLEAFLIILDLR</sequence>
<evidence type="ECO:0000313" key="2">
    <source>
        <dbReference type="EMBL" id="AFZ27786.1"/>
    </source>
</evidence>
<protein>
    <submittedName>
        <fullName evidence="2">Uncharacterized protein</fullName>
    </submittedName>
</protein>
<keyword evidence="1" id="KW-0812">Transmembrane</keyword>
<reference evidence="2 3" key="1">
    <citation type="submission" date="2012-06" db="EMBL/GenBank/DDBJ databases">
        <title>Finished chromosome of genome of Cylindrospermum stagnale PCC 7417.</title>
        <authorList>
            <consortium name="US DOE Joint Genome Institute"/>
            <person name="Gugger M."/>
            <person name="Coursin T."/>
            <person name="Rippka R."/>
            <person name="Tandeau De Marsac N."/>
            <person name="Huntemann M."/>
            <person name="Wei C.-L."/>
            <person name="Han J."/>
            <person name="Detter J.C."/>
            <person name="Han C."/>
            <person name="Tapia R."/>
            <person name="Chen A."/>
            <person name="Kyrpides N."/>
            <person name="Mavromatis K."/>
            <person name="Markowitz V."/>
            <person name="Szeto E."/>
            <person name="Ivanova N."/>
            <person name="Pagani I."/>
            <person name="Pati A."/>
            <person name="Goodwin L."/>
            <person name="Nordberg H.P."/>
            <person name="Cantor M.N."/>
            <person name="Hua S.X."/>
            <person name="Woyke T."/>
            <person name="Kerfeld C.A."/>
        </authorList>
    </citation>
    <scope>NUCLEOTIDE SEQUENCE [LARGE SCALE GENOMIC DNA]</scope>
    <source>
        <strain evidence="2 3">PCC 7417</strain>
    </source>
</reference>
<dbReference type="EMBL" id="CP003642">
    <property type="protein sequence ID" value="AFZ27786.1"/>
    <property type="molecule type" value="Genomic_DNA"/>
</dbReference>
<dbReference type="KEGG" id="csg:Cylst_5794"/>
<organism evidence="2 3">
    <name type="scientific">Cylindrospermum stagnale PCC 7417</name>
    <dbReference type="NCBI Taxonomy" id="56107"/>
    <lineage>
        <taxon>Bacteria</taxon>
        <taxon>Bacillati</taxon>
        <taxon>Cyanobacteriota</taxon>
        <taxon>Cyanophyceae</taxon>
        <taxon>Nostocales</taxon>
        <taxon>Nostocaceae</taxon>
        <taxon>Cylindrospermum</taxon>
    </lineage>
</organism>
<dbReference type="Proteomes" id="UP000010475">
    <property type="component" value="Chromosome"/>
</dbReference>
<dbReference type="AlphaFoldDB" id="K9X6T3"/>
<gene>
    <name evidence="2" type="ORF">Cylst_5794</name>
</gene>
<keyword evidence="1" id="KW-1133">Transmembrane helix</keyword>
<keyword evidence="3" id="KW-1185">Reference proteome</keyword>
<feature type="transmembrane region" description="Helical" evidence="1">
    <location>
        <begin position="20"/>
        <end position="41"/>
    </location>
</feature>
<dbReference type="HOGENOM" id="CLU_3215212_0_0_3"/>
<evidence type="ECO:0000256" key="1">
    <source>
        <dbReference type="SAM" id="Phobius"/>
    </source>
</evidence>
<name>K9X6T3_9NOST</name>
<accession>K9X6T3</accession>